<comment type="caution">
    <text evidence="4">The sequence shown here is derived from an EMBL/GenBank/DDBJ whole genome shotgun (WGS) entry which is preliminary data.</text>
</comment>
<keyword evidence="1 2" id="KW-0732">Signal</keyword>
<dbReference type="InterPro" id="IPR026444">
    <property type="entry name" value="Secre_tail"/>
</dbReference>
<proteinExistence type="predicted"/>
<feature type="chain" id="PRO_5046757459" evidence="2">
    <location>
        <begin position="21"/>
        <end position="252"/>
    </location>
</feature>
<gene>
    <name evidence="4" type="ORF">G6042_07785</name>
</gene>
<accession>A0ABX1QTH8</accession>
<dbReference type="Pfam" id="PF18962">
    <property type="entry name" value="Por_Secre_tail"/>
    <property type="match status" value="1"/>
</dbReference>
<evidence type="ECO:0000313" key="4">
    <source>
        <dbReference type="EMBL" id="NMH25166.1"/>
    </source>
</evidence>
<evidence type="ECO:0000259" key="3">
    <source>
        <dbReference type="Pfam" id="PF18962"/>
    </source>
</evidence>
<dbReference type="EMBL" id="JAAMPT010000206">
    <property type="protein sequence ID" value="NMH25166.1"/>
    <property type="molecule type" value="Genomic_DNA"/>
</dbReference>
<dbReference type="RefSeq" id="WP_169523744.1">
    <property type="nucleotide sequence ID" value="NZ_JAAMPT010000206.1"/>
</dbReference>
<evidence type="ECO:0000256" key="1">
    <source>
        <dbReference type="ARBA" id="ARBA00022729"/>
    </source>
</evidence>
<evidence type="ECO:0000313" key="5">
    <source>
        <dbReference type="Proteomes" id="UP000767947"/>
    </source>
</evidence>
<protein>
    <submittedName>
        <fullName evidence="4">T9SS type A sorting domain-containing protein</fullName>
    </submittedName>
</protein>
<dbReference type="Proteomes" id="UP000767947">
    <property type="component" value="Unassembled WGS sequence"/>
</dbReference>
<organism evidence="4 5">
    <name type="scientific">Flavobacterium solisilvae</name>
    <dbReference type="NCBI Taxonomy" id="1852019"/>
    <lineage>
        <taxon>Bacteria</taxon>
        <taxon>Pseudomonadati</taxon>
        <taxon>Bacteroidota</taxon>
        <taxon>Flavobacteriia</taxon>
        <taxon>Flavobacteriales</taxon>
        <taxon>Flavobacteriaceae</taxon>
        <taxon>Flavobacterium</taxon>
    </lineage>
</organism>
<dbReference type="NCBIfam" id="TIGR04183">
    <property type="entry name" value="Por_Secre_tail"/>
    <property type="match status" value="1"/>
</dbReference>
<evidence type="ECO:0000256" key="2">
    <source>
        <dbReference type="SAM" id="SignalP"/>
    </source>
</evidence>
<feature type="signal peptide" evidence="2">
    <location>
        <begin position="1"/>
        <end position="20"/>
    </location>
</feature>
<reference evidence="4 5" key="1">
    <citation type="submission" date="2020-02" db="EMBL/GenBank/DDBJ databases">
        <title>Flavobacterium sp. genome.</title>
        <authorList>
            <person name="Jung H.S."/>
            <person name="Baek J.H."/>
            <person name="Jeon C.O."/>
        </authorList>
    </citation>
    <scope>NUCLEOTIDE SEQUENCE [LARGE SCALE GENOMIC DNA]</scope>
    <source>
        <strain evidence="4 5">SE-s27</strain>
    </source>
</reference>
<name>A0ABX1QTH8_9FLAO</name>
<sequence>MKKLLLLFGLTLMSNFSTNAQVVLNLPATGFTATGAQFSTVAEGTIDVTGSLTSITFNTALTASVNETFANDLTVIVTSTNAINSTLLLQVGGFSNFGATERGQIADGDSEVIGTTCSETYTLTTPLSFSSPSTLTIWIGNGWAGSVANPSSGTWTGSVTLNGINEVLSTKEFSATKLLVYPNPSTDIINISNTLNAVVNTVEITDLNGRTVKTQNVNNTEAQISISDLSAGVYMLKVSTDQGTATKKIVKQ</sequence>
<feature type="domain" description="Secretion system C-terminal sorting" evidence="3">
    <location>
        <begin position="180"/>
        <end position="250"/>
    </location>
</feature>
<keyword evidence="5" id="KW-1185">Reference proteome</keyword>